<accession>A0A1I2B741</accession>
<dbReference type="Pfam" id="PF24706">
    <property type="entry name" value="DUF7669"/>
    <property type="match status" value="1"/>
</dbReference>
<organism evidence="4 5">
    <name type="scientific">Blastococcus tunisiensis</name>
    <dbReference type="NCBI Taxonomy" id="1798228"/>
    <lineage>
        <taxon>Bacteria</taxon>
        <taxon>Bacillati</taxon>
        <taxon>Actinomycetota</taxon>
        <taxon>Actinomycetes</taxon>
        <taxon>Geodermatophilales</taxon>
        <taxon>Geodermatophilaceae</taxon>
        <taxon>Blastococcus</taxon>
    </lineage>
</organism>
<dbReference type="RefSeq" id="WP_092195980.1">
    <property type="nucleotide sequence ID" value="NZ_FOND01000004.1"/>
</dbReference>
<dbReference type="InterPro" id="IPR056086">
    <property type="entry name" value="DUF7669"/>
</dbReference>
<dbReference type="EMBL" id="FOND01000004">
    <property type="protein sequence ID" value="SFE51971.1"/>
    <property type="molecule type" value="Genomic_DNA"/>
</dbReference>
<gene>
    <name evidence="4" type="ORF">SAMN05216574_10474</name>
</gene>
<dbReference type="Pfam" id="PF20815">
    <property type="entry name" value="GIY_YIG_2"/>
    <property type="match status" value="1"/>
</dbReference>
<keyword evidence="5" id="KW-1185">Reference proteome</keyword>
<proteinExistence type="predicted"/>
<dbReference type="STRING" id="1798228.SAMN05216574_10474"/>
<dbReference type="InterPro" id="IPR049311">
    <property type="entry name" value="GIY_YIG_cat"/>
</dbReference>
<dbReference type="Proteomes" id="UP000198589">
    <property type="component" value="Unassembled WGS sequence"/>
</dbReference>
<evidence type="ECO:0000259" key="2">
    <source>
        <dbReference type="Pfam" id="PF21818"/>
    </source>
</evidence>
<evidence type="ECO:0000313" key="5">
    <source>
        <dbReference type="Proteomes" id="UP000198589"/>
    </source>
</evidence>
<dbReference type="InterPro" id="IPR049251">
    <property type="entry name" value="DUF6884"/>
</dbReference>
<dbReference type="AlphaFoldDB" id="A0A1I2B741"/>
<feature type="domain" description="DUF6884" evidence="2">
    <location>
        <begin position="107"/>
        <end position="239"/>
    </location>
</feature>
<protein>
    <submittedName>
        <fullName evidence="4">Uncharacterized protein</fullName>
    </submittedName>
</protein>
<feature type="domain" description="GIY-YIG catalytic" evidence="1">
    <location>
        <begin position="306"/>
        <end position="421"/>
    </location>
</feature>
<feature type="domain" description="DUF7669" evidence="3">
    <location>
        <begin position="4"/>
        <end position="76"/>
    </location>
</feature>
<name>A0A1I2B741_9ACTN</name>
<evidence type="ECO:0000259" key="3">
    <source>
        <dbReference type="Pfam" id="PF24706"/>
    </source>
</evidence>
<evidence type="ECO:0000259" key="1">
    <source>
        <dbReference type="Pfam" id="PF20815"/>
    </source>
</evidence>
<sequence length="427" mass="45911">MTESIWDLLGRAAETLPEPFSRAALVDWVLSQRPDVEPSSVGVHIQYATANAQNSRNPFAHREPLLDRVGHGQYRRHATEVSHTRAPTPPVARTPTVPATAASVARVVLVGCSRSKTSTARSAAELFTGAAFTKARAHAEQAGVPWFVLSAKFGLLEPTDVVAPYDVYLADQSPHYRTAWGQWVVAQLAERLPLRGTAVEVHAGRAYTEPLLVPLAAVGATVVEPLAGLRQGERLAWYADASAPAGAELMDAVDVSPLLDECNTMAPAHFLARGRSAYDAPGLYSWWVDVPGAHSLSAGLGHRVAPGLVYAGRAGGVRASGKVSTNTLWGRVGGMHLEGNRNFSTFRMTLTAALRQSGELVTDEESLSRWMHEHMSVAVLPLPASVVLPAEERMLRAADPPLNLQGMTASPLRRTLTQLRRAVSSDE</sequence>
<reference evidence="5" key="1">
    <citation type="submission" date="2016-10" db="EMBL/GenBank/DDBJ databases">
        <authorList>
            <person name="Varghese N."/>
            <person name="Submissions S."/>
        </authorList>
    </citation>
    <scope>NUCLEOTIDE SEQUENCE [LARGE SCALE GENOMIC DNA]</scope>
    <source>
        <strain evidence="5">DSM 46838</strain>
    </source>
</reference>
<dbReference type="OrthoDB" id="2866199at2"/>
<dbReference type="Pfam" id="PF21818">
    <property type="entry name" value="DUF6884"/>
    <property type="match status" value="1"/>
</dbReference>
<evidence type="ECO:0000313" key="4">
    <source>
        <dbReference type="EMBL" id="SFE51971.1"/>
    </source>
</evidence>